<gene>
    <name evidence="1" type="ORF">E2562_037958</name>
</gene>
<dbReference type="EMBL" id="SPHZ02000009">
    <property type="protein sequence ID" value="KAF0901099.1"/>
    <property type="molecule type" value="Genomic_DNA"/>
</dbReference>
<comment type="caution">
    <text evidence="1">The sequence shown here is derived from an EMBL/GenBank/DDBJ whole genome shotgun (WGS) entry which is preliminary data.</text>
</comment>
<protein>
    <submittedName>
        <fullName evidence="1">Uncharacterized protein</fullName>
    </submittedName>
</protein>
<evidence type="ECO:0000313" key="2">
    <source>
        <dbReference type="Proteomes" id="UP000479710"/>
    </source>
</evidence>
<keyword evidence="2" id="KW-1185">Reference proteome</keyword>
<dbReference type="AlphaFoldDB" id="A0A6G1CLT2"/>
<name>A0A6G1CLT2_9ORYZ</name>
<reference evidence="1 2" key="1">
    <citation type="submission" date="2019-11" db="EMBL/GenBank/DDBJ databases">
        <title>Whole genome sequence of Oryza granulata.</title>
        <authorList>
            <person name="Li W."/>
        </authorList>
    </citation>
    <scope>NUCLEOTIDE SEQUENCE [LARGE SCALE GENOMIC DNA]</scope>
    <source>
        <strain evidence="2">cv. Menghai</strain>
        <tissue evidence="1">Leaf</tissue>
    </source>
</reference>
<proteinExistence type="predicted"/>
<accession>A0A6G1CLT2</accession>
<evidence type="ECO:0000313" key="1">
    <source>
        <dbReference type="EMBL" id="KAF0901099.1"/>
    </source>
</evidence>
<sequence>MSIAMLAINYKVASKKGTSKLGWKKPSEGFDVDSGSGSTGVVLRDAYGSCIATAQNSNKS</sequence>
<organism evidence="1 2">
    <name type="scientific">Oryza meyeriana var. granulata</name>
    <dbReference type="NCBI Taxonomy" id="110450"/>
    <lineage>
        <taxon>Eukaryota</taxon>
        <taxon>Viridiplantae</taxon>
        <taxon>Streptophyta</taxon>
        <taxon>Embryophyta</taxon>
        <taxon>Tracheophyta</taxon>
        <taxon>Spermatophyta</taxon>
        <taxon>Magnoliopsida</taxon>
        <taxon>Liliopsida</taxon>
        <taxon>Poales</taxon>
        <taxon>Poaceae</taxon>
        <taxon>BOP clade</taxon>
        <taxon>Oryzoideae</taxon>
        <taxon>Oryzeae</taxon>
        <taxon>Oryzinae</taxon>
        <taxon>Oryza</taxon>
        <taxon>Oryza meyeriana</taxon>
    </lineage>
</organism>
<dbReference type="Proteomes" id="UP000479710">
    <property type="component" value="Unassembled WGS sequence"/>
</dbReference>